<dbReference type="Pfam" id="PF04296">
    <property type="entry name" value="YlxR"/>
    <property type="match status" value="1"/>
</dbReference>
<evidence type="ECO:0000313" key="4">
    <source>
        <dbReference type="Proteomes" id="UP000239089"/>
    </source>
</evidence>
<dbReference type="SUPFAM" id="SSF55315">
    <property type="entry name" value="L30e-like"/>
    <property type="match status" value="1"/>
</dbReference>
<sequence>MDVSSDEESGSERTCAVTREKAPPEEMLRFVLGPDGFVVPDIKRKLPGRGVWIGLSRQRVAAAVKKQVFARSLKNKALAAPDLPEMVESLLRRDALQTLSLANKAGLVTAGFVKVEKAIEAGDVGALLHARDGKADGKRKLGQALRRRHGAEGKPEIGLFSTDEIDAALGRVHVVHAALGNGAATKVLLASCRRLAVYRGDEEADSPAGGEDLKADETGRSRRPDEDAGDISSWDARTI</sequence>
<dbReference type="EMBL" id="NHSJ01000129">
    <property type="protein sequence ID" value="PPQ26995.1"/>
    <property type="molecule type" value="Genomic_DNA"/>
</dbReference>
<dbReference type="PANTHER" id="PTHR34215">
    <property type="entry name" value="BLL0784 PROTEIN"/>
    <property type="match status" value="1"/>
</dbReference>
<feature type="domain" description="YlxR" evidence="2">
    <location>
        <begin position="13"/>
        <end position="87"/>
    </location>
</feature>
<dbReference type="OrthoDB" id="9799836at2"/>
<accession>A0A2S6MXA3</accession>
<evidence type="ECO:0000259" key="2">
    <source>
        <dbReference type="Pfam" id="PF04296"/>
    </source>
</evidence>
<dbReference type="Proteomes" id="UP000239089">
    <property type="component" value="Unassembled WGS sequence"/>
</dbReference>
<dbReference type="Gene3D" id="3.30.1330.30">
    <property type="match status" value="1"/>
</dbReference>
<comment type="caution">
    <text evidence="3">The sequence shown here is derived from an EMBL/GenBank/DDBJ whole genome shotgun (WGS) entry which is preliminary data.</text>
</comment>
<dbReference type="PANTHER" id="PTHR34215:SF1">
    <property type="entry name" value="YLXR DOMAIN-CONTAINING PROTEIN"/>
    <property type="match status" value="1"/>
</dbReference>
<evidence type="ECO:0000256" key="1">
    <source>
        <dbReference type="SAM" id="MobiDB-lite"/>
    </source>
</evidence>
<dbReference type="CDD" id="cd00279">
    <property type="entry name" value="YlxR"/>
    <property type="match status" value="1"/>
</dbReference>
<dbReference type="InterPro" id="IPR037465">
    <property type="entry name" value="YlxR"/>
</dbReference>
<dbReference type="AlphaFoldDB" id="A0A2S6MXA3"/>
<keyword evidence="4" id="KW-1185">Reference proteome</keyword>
<dbReference type="InterPro" id="IPR029064">
    <property type="entry name" value="Ribosomal_eL30-like_sf"/>
</dbReference>
<dbReference type="Gene3D" id="3.30.1230.10">
    <property type="entry name" value="YlxR-like"/>
    <property type="match status" value="1"/>
</dbReference>
<evidence type="ECO:0000313" key="3">
    <source>
        <dbReference type="EMBL" id="PPQ26995.1"/>
    </source>
</evidence>
<reference evidence="3 4" key="1">
    <citation type="journal article" date="2018" name="Arch. Microbiol.">
        <title>New insights into the metabolic potential of the phototrophic purple bacterium Rhodopila globiformis DSM 161(T) from its draft genome sequence and evidence for a vanadium-dependent nitrogenase.</title>
        <authorList>
            <person name="Imhoff J.F."/>
            <person name="Rahn T."/>
            <person name="Kunzel S."/>
            <person name="Neulinger S.C."/>
        </authorList>
    </citation>
    <scope>NUCLEOTIDE SEQUENCE [LARGE SCALE GENOMIC DNA]</scope>
    <source>
        <strain evidence="3 4">DSM 16996</strain>
    </source>
</reference>
<feature type="region of interest" description="Disordered" evidence="1">
    <location>
        <begin position="200"/>
        <end position="239"/>
    </location>
</feature>
<feature type="compositionally biased region" description="Basic and acidic residues" evidence="1">
    <location>
        <begin position="211"/>
        <end position="226"/>
    </location>
</feature>
<proteinExistence type="predicted"/>
<dbReference type="NCBIfam" id="NF006622">
    <property type="entry name" value="PRK09190.1"/>
    <property type="match status" value="1"/>
</dbReference>
<gene>
    <name evidence="3" type="ORF">CCR94_20920</name>
</gene>
<dbReference type="InterPro" id="IPR007393">
    <property type="entry name" value="YlxR_dom"/>
</dbReference>
<dbReference type="SUPFAM" id="SSF64376">
    <property type="entry name" value="YlxR-like"/>
    <property type="match status" value="1"/>
</dbReference>
<dbReference type="InterPro" id="IPR035931">
    <property type="entry name" value="YlxR-like_sf"/>
</dbReference>
<name>A0A2S6MXA3_9HYPH</name>
<protein>
    <recommendedName>
        <fullName evidence="2">YlxR domain-containing protein</fullName>
    </recommendedName>
</protein>
<organism evidence="3 4">
    <name type="scientific">Rhodoblastus sphagnicola</name>
    <dbReference type="NCBI Taxonomy" id="333368"/>
    <lineage>
        <taxon>Bacteria</taxon>
        <taxon>Pseudomonadati</taxon>
        <taxon>Pseudomonadota</taxon>
        <taxon>Alphaproteobacteria</taxon>
        <taxon>Hyphomicrobiales</taxon>
        <taxon>Rhodoblastaceae</taxon>
        <taxon>Rhodoblastus</taxon>
    </lineage>
</organism>